<reference evidence="2 3" key="1">
    <citation type="journal article" date="2023" name="Plants (Basel)">
        <title>Bridging the Gap: Combining Genomics and Transcriptomics Approaches to Understand Stylosanthes scabra, an Orphan Legume from the Brazilian Caatinga.</title>
        <authorList>
            <person name="Ferreira-Neto J.R.C."/>
            <person name="da Silva M.D."/>
            <person name="Binneck E."/>
            <person name="de Melo N.F."/>
            <person name="da Silva R.H."/>
            <person name="de Melo A.L.T.M."/>
            <person name="Pandolfi V."/>
            <person name="Bustamante F.O."/>
            <person name="Brasileiro-Vidal A.C."/>
            <person name="Benko-Iseppon A.M."/>
        </authorList>
    </citation>
    <scope>NUCLEOTIDE SEQUENCE [LARGE SCALE GENOMIC DNA]</scope>
    <source>
        <tissue evidence="2">Leaves</tissue>
    </source>
</reference>
<dbReference type="Proteomes" id="UP001341840">
    <property type="component" value="Unassembled WGS sequence"/>
</dbReference>
<evidence type="ECO:0000313" key="3">
    <source>
        <dbReference type="Proteomes" id="UP001341840"/>
    </source>
</evidence>
<organism evidence="2 3">
    <name type="scientific">Stylosanthes scabra</name>
    <dbReference type="NCBI Taxonomy" id="79078"/>
    <lineage>
        <taxon>Eukaryota</taxon>
        <taxon>Viridiplantae</taxon>
        <taxon>Streptophyta</taxon>
        <taxon>Embryophyta</taxon>
        <taxon>Tracheophyta</taxon>
        <taxon>Spermatophyta</taxon>
        <taxon>Magnoliopsida</taxon>
        <taxon>eudicotyledons</taxon>
        <taxon>Gunneridae</taxon>
        <taxon>Pentapetalae</taxon>
        <taxon>rosids</taxon>
        <taxon>fabids</taxon>
        <taxon>Fabales</taxon>
        <taxon>Fabaceae</taxon>
        <taxon>Papilionoideae</taxon>
        <taxon>50 kb inversion clade</taxon>
        <taxon>dalbergioids sensu lato</taxon>
        <taxon>Dalbergieae</taxon>
        <taxon>Pterocarpus clade</taxon>
        <taxon>Stylosanthes</taxon>
    </lineage>
</organism>
<protein>
    <submittedName>
        <fullName evidence="2">Uncharacterized protein</fullName>
    </submittedName>
</protein>
<proteinExistence type="predicted"/>
<gene>
    <name evidence="2" type="ORF">PIB30_072264</name>
</gene>
<name>A0ABU6RPN6_9FABA</name>
<evidence type="ECO:0000313" key="2">
    <source>
        <dbReference type="EMBL" id="MED6125824.1"/>
    </source>
</evidence>
<accession>A0ABU6RPN6</accession>
<feature type="compositionally biased region" description="Basic and acidic residues" evidence="1">
    <location>
        <begin position="72"/>
        <end position="85"/>
    </location>
</feature>
<dbReference type="EMBL" id="JASCZI010031060">
    <property type="protein sequence ID" value="MED6125824.1"/>
    <property type="molecule type" value="Genomic_DNA"/>
</dbReference>
<feature type="region of interest" description="Disordered" evidence="1">
    <location>
        <begin position="51"/>
        <end position="103"/>
    </location>
</feature>
<evidence type="ECO:0000256" key="1">
    <source>
        <dbReference type="SAM" id="MobiDB-lite"/>
    </source>
</evidence>
<sequence length="103" mass="11689">MEMNETNLEAEQLRRRLIEVPANNSRSGYGDVCQEQETLEFSVALAVRAAPGQGSGGAAVSEKITQQPSQRESTDGFWENKEGYRRWRQGRRRRRDDGGDDDE</sequence>
<comment type="caution">
    <text evidence="2">The sequence shown here is derived from an EMBL/GenBank/DDBJ whole genome shotgun (WGS) entry which is preliminary data.</text>
</comment>
<keyword evidence="3" id="KW-1185">Reference proteome</keyword>